<dbReference type="OrthoDB" id="2152435at2759"/>
<name>A0A6J1MAW4_DROHY</name>
<feature type="region of interest" description="Disordered" evidence="2">
    <location>
        <begin position="68"/>
        <end position="107"/>
    </location>
</feature>
<feature type="region of interest" description="Disordered" evidence="2">
    <location>
        <begin position="1"/>
        <end position="39"/>
    </location>
</feature>
<feature type="coiled-coil region" evidence="1">
    <location>
        <begin position="161"/>
        <end position="199"/>
    </location>
</feature>
<dbReference type="RefSeq" id="XP_023177596.2">
    <property type="nucleotide sequence ID" value="XM_023321828.2"/>
</dbReference>
<feature type="compositionally biased region" description="Acidic residues" evidence="2">
    <location>
        <begin position="70"/>
        <end position="80"/>
    </location>
</feature>
<evidence type="ECO:0000256" key="1">
    <source>
        <dbReference type="SAM" id="Coils"/>
    </source>
</evidence>
<reference evidence="4" key="1">
    <citation type="submission" date="2025-08" db="UniProtKB">
        <authorList>
            <consortium name="RefSeq"/>
        </authorList>
    </citation>
    <scope>IDENTIFICATION</scope>
    <source>
        <strain evidence="4">15085-1641.00</strain>
        <tissue evidence="4">Whole body</tissue>
    </source>
</reference>
<keyword evidence="1" id="KW-0175">Coiled coil</keyword>
<dbReference type="AlphaFoldDB" id="A0A6J1MAW4"/>
<accession>A0A6J1MAW4</accession>
<keyword evidence="3" id="KW-1185">Reference proteome</keyword>
<organism evidence="3 4">
    <name type="scientific">Drosophila hydei</name>
    <name type="common">Fruit fly</name>
    <dbReference type="NCBI Taxonomy" id="7224"/>
    <lineage>
        <taxon>Eukaryota</taxon>
        <taxon>Metazoa</taxon>
        <taxon>Ecdysozoa</taxon>
        <taxon>Arthropoda</taxon>
        <taxon>Hexapoda</taxon>
        <taxon>Insecta</taxon>
        <taxon>Pterygota</taxon>
        <taxon>Neoptera</taxon>
        <taxon>Endopterygota</taxon>
        <taxon>Diptera</taxon>
        <taxon>Brachycera</taxon>
        <taxon>Muscomorpha</taxon>
        <taxon>Ephydroidea</taxon>
        <taxon>Drosophilidae</taxon>
        <taxon>Drosophila</taxon>
    </lineage>
</organism>
<evidence type="ECO:0000256" key="2">
    <source>
        <dbReference type="SAM" id="MobiDB-lite"/>
    </source>
</evidence>
<sequence>MSAKRVEHDIEASATPSDGKHKAPFKPLRAEKKPKATPTSLLCELMRLKAQQKYLECNQVKLNASHFLDDSDPEADGEHEDADKDNAGKDGKSVSAGSRRPSSGNKVAGLINDIDRLKLEMDEKLRKHQADKRGQLQEMWHYMNTLKEDVFRPERLSLYTVNVVRERIIALNGQLERLNVQNAKELELLREEYTKMERENEFVWKGSI</sequence>
<proteinExistence type="predicted"/>
<dbReference type="GeneID" id="111603980"/>
<dbReference type="OMA" id="KYLECHQ"/>
<protein>
    <submittedName>
        <fullName evidence="4">Uncharacterized protein LOC111603980</fullName>
    </submittedName>
</protein>
<evidence type="ECO:0000313" key="4">
    <source>
        <dbReference type="RefSeq" id="XP_023177596.2"/>
    </source>
</evidence>
<dbReference type="KEGG" id="dhe:111603980"/>
<feature type="compositionally biased region" description="Basic and acidic residues" evidence="2">
    <location>
        <begin position="1"/>
        <end position="11"/>
    </location>
</feature>
<feature type="compositionally biased region" description="Basic and acidic residues" evidence="2">
    <location>
        <begin position="81"/>
        <end position="92"/>
    </location>
</feature>
<gene>
    <name evidence="4" type="primary">LOC111603980</name>
</gene>
<evidence type="ECO:0000313" key="3">
    <source>
        <dbReference type="Proteomes" id="UP000504633"/>
    </source>
</evidence>
<dbReference type="Proteomes" id="UP000504633">
    <property type="component" value="Unplaced"/>
</dbReference>